<evidence type="ECO:0000313" key="3">
    <source>
        <dbReference type="EMBL" id="OEU09581.1"/>
    </source>
</evidence>
<keyword evidence="4" id="KW-1185">Reference proteome</keyword>
<evidence type="ECO:0000256" key="2">
    <source>
        <dbReference type="SAM" id="Phobius"/>
    </source>
</evidence>
<proteinExistence type="predicted"/>
<protein>
    <recommendedName>
        <fullName evidence="5">STI1 domain-containing protein</fullName>
    </recommendedName>
</protein>
<evidence type="ECO:0000256" key="1">
    <source>
        <dbReference type="SAM" id="MobiDB-lite"/>
    </source>
</evidence>
<keyword evidence="2" id="KW-0812">Transmembrane</keyword>
<dbReference type="Proteomes" id="UP000095751">
    <property type="component" value="Unassembled WGS sequence"/>
</dbReference>
<name>A0A1E7EUD5_9STRA</name>
<keyword evidence="2" id="KW-1133">Transmembrane helix</keyword>
<sequence length="510" mass="55364">MSSTTNNVEEVLVTSFPLEARVILHSLNAADLNGKIGVIKSDLSSADRHTVFIPQLDRSVGLKPSNLRYEPRTLESLSVKELKMILKKKNNDGELVGMDKSDLRDEVTKLMSSESISAADENEIPKLLAKAKLSQPKPVVAPVSVKNNPGVGSQAADNLGNMNPDQLRQQARMMRTMDPNYIRQTNPQLAHMSDEQIKGAANQMEMMANNPQMMKQAADQIRNMDPAELQRMQAQMTGGNNGTTTGSGPTVPASNNANTPLNVAPNGAPTANQAEQAANMMSNMSPDQLRQQAQMLKTMDPDTIRATNPQLAHMTNEQIKQAASQFEMMASNPAMMKMAMEQLKGGGAPSGQPGSSPADMAAQMGAGGDAGQMLANMDKTQMKQMLNSLKESPEMMKQFAGMTGMNEEQLRKGVESFASMDDTKMDSALKMMQTAQKAKDKWNTVNSKVGGHLLKILIVMGVLVIGYIVTYFVIRRSINSDMGDGSVEDLNTILQPEAPTPVEDDLDSEF</sequence>
<organism evidence="3 4">
    <name type="scientific">Fragilariopsis cylindrus CCMP1102</name>
    <dbReference type="NCBI Taxonomy" id="635003"/>
    <lineage>
        <taxon>Eukaryota</taxon>
        <taxon>Sar</taxon>
        <taxon>Stramenopiles</taxon>
        <taxon>Ochrophyta</taxon>
        <taxon>Bacillariophyta</taxon>
        <taxon>Bacillariophyceae</taxon>
        <taxon>Bacillariophycidae</taxon>
        <taxon>Bacillariales</taxon>
        <taxon>Bacillariaceae</taxon>
        <taxon>Fragilariopsis</taxon>
    </lineage>
</organism>
<feature type="transmembrane region" description="Helical" evidence="2">
    <location>
        <begin position="453"/>
        <end position="474"/>
    </location>
</feature>
<keyword evidence="2" id="KW-0472">Membrane</keyword>
<evidence type="ECO:0000313" key="4">
    <source>
        <dbReference type="Proteomes" id="UP000095751"/>
    </source>
</evidence>
<gene>
    <name evidence="3" type="ORF">FRACYDRAFT_248430</name>
</gene>
<dbReference type="AlphaFoldDB" id="A0A1E7EUD5"/>
<reference evidence="3 4" key="1">
    <citation type="submission" date="2016-09" db="EMBL/GenBank/DDBJ databases">
        <title>Extensive genetic diversity and differential bi-allelic expression allows diatom success in the polar Southern Ocean.</title>
        <authorList>
            <consortium name="DOE Joint Genome Institute"/>
            <person name="Mock T."/>
            <person name="Otillar R.P."/>
            <person name="Strauss J."/>
            <person name="Dupont C."/>
            <person name="Frickenhaus S."/>
            <person name="Maumus F."/>
            <person name="Mcmullan M."/>
            <person name="Sanges R."/>
            <person name="Schmutz J."/>
            <person name="Toseland A."/>
            <person name="Valas R."/>
            <person name="Veluchamy A."/>
            <person name="Ward B.J."/>
            <person name="Allen A."/>
            <person name="Barry K."/>
            <person name="Falciatore A."/>
            <person name="Ferrante M."/>
            <person name="Fortunato A.E."/>
            <person name="Gloeckner G."/>
            <person name="Gruber A."/>
            <person name="Hipkin R."/>
            <person name="Janech M."/>
            <person name="Kroth P."/>
            <person name="Leese F."/>
            <person name="Lindquist E."/>
            <person name="Lyon B.R."/>
            <person name="Martin J."/>
            <person name="Mayer C."/>
            <person name="Parker M."/>
            <person name="Quesneville H."/>
            <person name="Raymond J."/>
            <person name="Uhlig C."/>
            <person name="Valentin K.U."/>
            <person name="Worden A.Z."/>
            <person name="Armbrust E.V."/>
            <person name="Bowler C."/>
            <person name="Green B."/>
            <person name="Moulton V."/>
            <person name="Van Oosterhout C."/>
            <person name="Grigoriev I."/>
        </authorList>
    </citation>
    <scope>NUCLEOTIDE SEQUENCE [LARGE SCALE GENOMIC DNA]</scope>
    <source>
        <strain evidence="3 4">CCMP1102</strain>
    </source>
</reference>
<dbReference type="OrthoDB" id="205047at2759"/>
<dbReference type="InParanoid" id="A0A1E7EUD5"/>
<dbReference type="EMBL" id="KV784375">
    <property type="protein sequence ID" value="OEU09581.1"/>
    <property type="molecule type" value="Genomic_DNA"/>
</dbReference>
<evidence type="ECO:0008006" key="5">
    <source>
        <dbReference type="Google" id="ProtNLM"/>
    </source>
</evidence>
<dbReference type="KEGG" id="fcy:FRACYDRAFT_248430"/>
<feature type="region of interest" description="Disordered" evidence="1">
    <location>
        <begin position="491"/>
        <end position="510"/>
    </location>
</feature>
<accession>A0A1E7EUD5</accession>